<protein>
    <submittedName>
        <fullName evidence="2">Uncharacterized protein</fullName>
    </submittedName>
</protein>
<sequence>MNYYSSILPNTFYAKTTINILDIFTLKFYNKYYLVALKFIPILSILALINLISHPNKKDLYPIIITSIIFGISTLLTTN</sequence>
<reference evidence="2" key="1">
    <citation type="journal article" date="2015" name="Nature">
        <title>Complex archaea that bridge the gap between prokaryotes and eukaryotes.</title>
        <authorList>
            <person name="Spang A."/>
            <person name="Saw J.H."/>
            <person name="Jorgensen S.L."/>
            <person name="Zaremba-Niedzwiedzka K."/>
            <person name="Martijn J."/>
            <person name="Lind A.E."/>
            <person name="van Eijk R."/>
            <person name="Schleper C."/>
            <person name="Guy L."/>
            <person name="Ettema T.J."/>
        </authorList>
    </citation>
    <scope>NUCLEOTIDE SEQUENCE</scope>
</reference>
<keyword evidence="1" id="KW-0472">Membrane</keyword>
<name>A0A0F9S776_9ZZZZ</name>
<evidence type="ECO:0000313" key="2">
    <source>
        <dbReference type="EMBL" id="KKN58112.1"/>
    </source>
</evidence>
<organism evidence="2">
    <name type="scientific">marine sediment metagenome</name>
    <dbReference type="NCBI Taxonomy" id="412755"/>
    <lineage>
        <taxon>unclassified sequences</taxon>
        <taxon>metagenomes</taxon>
        <taxon>ecological metagenomes</taxon>
    </lineage>
</organism>
<feature type="transmembrane region" description="Helical" evidence="1">
    <location>
        <begin position="32"/>
        <end position="53"/>
    </location>
</feature>
<evidence type="ECO:0000256" key="1">
    <source>
        <dbReference type="SAM" id="Phobius"/>
    </source>
</evidence>
<accession>A0A0F9S776</accession>
<gene>
    <name evidence="2" type="ORF">LCGC14_0555450</name>
</gene>
<dbReference type="EMBL" id="LAZR01000776">
    <property type="protein sequence ID" value="KKN58112.1"/>
    <property type="molecule type" value="Genomic_DNA"/>
</dbReference>
<feature type="transmembrane region" description="Helical" evidence="1">
    <location>
        <begin position="60"/>
        <end position="78"/>
    </location>
</feature>
<keyword evidence="1" id="KW-1133">Transmembrane helix</keyword>
<dbReference type="AlphaFoldDB" id="A0A0F9S776"/>
<comment type="caution">
    <text evidence="2">The sequence shown here is derived from an EMBL/GenBank/DDBJ whole genome shotgun (WGS) entry which is preliminary data.</text>
</comment>
<proteinExistence type="predicted"/>
<keyword evidence="1" id="KW-0812">Transmembrane</keyword>